<dbReference type="EMBL" id="MU006574">
    <property type="protein sequence ID" value="KAF2747170.1"/>
    <property type="molecule type" value="Genomic_DNA"/>
</dbReference>
<dbReference type="OrthoDB" id="2967263at2759"/>
<dbReference type="AlphaFoldDB" id="A0A6A6VC70"/>
<dbReference type="Proteomes" id="UP000799440">
    <property type="component" value="Unassembled WGS sequence"/>
</dbReference>
<organism evidence="1 2">
    <name type="scientific">Sporormia fimetaria CBS 119925</name>
    <dbReference type="NCBI Taxonomy" id="1340428"/>
    <lineage>
        <taxon>Eukaryota</taxon>
        <taxon>Fungi</taxon>
        <taxon>Dikarya</taxon>
        <taxon>Ascomycota</taxon>
        <taxon>Pezizomycotina</taxon>
        <taxon>Dothideomycetes</taxon>
        <taxon>Pleosporomycetidae</taxon>
        <taxon>Pleosporales</taxon>
        <taxon>Sporormiaceae</taxon>
        <taxon>Sporormia</taxon>
    </lineage>
</organism>
<proteinExistence type="predicted"/>
<evidence type="ECO:0000313" key="2">
    <source>
        <dbReference type="Proteomes" id="UP000799440"/>
    </source>
</evidence>
<evidence type="ECO:0008006" key="3">
    <source>
        <dbReference type="Google" id="ProtNLM"/>
    </source>
</evidence>
<keyword evidence="2" id="KW-1185">Reference proteome</keyword>
<gene>
    <name evidence="1" type="ORF">M011DRAFT_468057</name>
</gene>
<dbReference type="InterPro" id="IPR009097">
    <property type="entry name" value="Cyclic_Pdiesterase"/>
</dbReference>
<dbReference type="Gene3D" id="3.90.1140.10">
    <property type="entry name" value="Cyclic phosphodiesterase"/>
    <property type="match status" value="1"/>
</dbReference>
<dbReference type="SUPFAM" id="SSF55144">
    <property type="entry name" value="LigT-like"/>
    <property type="match status" value="1"/>
</dbReference>
<protein>
    <recommendedName>
        <fullName evidence="3">RNA ligase/cyclic nucleotide phosphodiesterase</fullName>
    </recommendedName>
</protein>
<evidence type="ECO:0000313" key="1">
    <source>
        <dbReference type="EMBL" id="KAF2747170.1"/>
    </source>
</evidence>
<sequence length="310" mass="34627">MYEDHSGVSTNKFSNPYDALISACNNDPSEIQARYNAHRTTRNAQQKTQLLSPAFKGVNIDPILLRLTDPAIEPGYADPRHCLVFWARPPQHLKDLILKIQKELQTVAPNLWLMPPTSLHMTTLEVTHSRTSPEIATLLSTLQPSLKRICDYPSTHPTRLTKPLISFDASALALSFVPEALPSEAHDGVQTYHHLRRSIYNLCTEASIPVDSRYVVPSAHLTIARFISANDFQGEDGGHDGVKMAAFIQKIEELNQWLQDNYWPSDETEAKSNGEWIVGADKGLDCRKGTLWYGGGETVYLGKGHDVARN</sequence>
<accession>A0A6A6VC70</accession>
<name>A0A6A6VC70_9PLEO</name>
<reference evidence="1" key="1">
    <citation type="journal article" date="2020" name="Stud. Mycol.">
        <title>101 Dothideomycetes genomes: a test case for predicting lifestyles and emergence of pathogens.</title>
        <authorList>
            <person name="Haridas S."/>
            <person name="Albert R."/>
            <person name="Binder M."/>
            <person name="Bloem J."/>
            <person name="Labutti K."/>
            <person name="Salamov A."/>
            <person name="Andreopoulos B."/>
            <person name="Baker S."/>
            <person name="Barry K."/>
            <person name="Bills G."/>
            <person name="Bluhm B."/>
            <person name="Cannon C."/>
            <person name="Castanera R."/>
            <person name="Culley D."/>
            <person name="Daum C."/>
            <person name="Ezra D."/>
            <person name="Gonzalez J."/>
            <person name="Henrissat B."/>
            <person name="Kuo A."/>
            <person name="Liang C."/>
            <person name="Lipzen A."/>
            <person name="Lutzoni F."/>
            <person name="Magnuson J."/>
            <person name="Mondo S."/>
            <person name="Nolan M."/>
            <person name="Ohm R."/>
            <person name="Pangilinan J."/>
            <person name="Park H.-J."/>
            <person name="Ramirez L."/>
            <person name="Alfaro M."/>
            <person name="Sun H."/>
            <person name="Tritt A."/>
            <person name="Yoshinaga Y."/>
            <person name="Zwiers L.-H."/>
            <person name="Turgeon B."/>
            <person name="Goodwin S."/>
            <person name="Spatafora J."/>
            <person name="Crous P."/>
            <person name="Grigoriev I."/>
        </authorList>
    </citation>
    <scope>NUCLEOTIDE SEQUENCE</scope>
    <source>
        <strain evidence="1">CBS 119925</strain>
    </source>
</reference>